<feature type="non-terminal residue" evidence="9">
    <location>
        <position position="663"/>
    </location>
</feature>
<dbReference type="InterPro" id="IPR002541">
    <property type="entry name" value="Cyt_c_assembly"/>
</dbReference>
<evidence type="ECO:0000256" key="3">
    <source>
        <dbReference type="ARBA" id="ARBA00022748"/>
    </source>
</evidence>
<feature type="region of interest" description="Disordered" evidence="6">
    <location>
        <begin position="1"/>
        <end position="84"/>
    </location>
</feature>
<dbReference type="GO" id="GO:0005886">
    <property type="term" value="C:plasma membrane"/>
    <property type="evidence" value="ECO:0007669"/>
    <property type="project" value="TreeGrafter"/>
</dbReference>
<keyword evidence="3" id="KW-0201">Cytochrome c-type biogenesis</keyword>
<dbReference type="EMBL" id="KT624900">
    <property type="protein sequence ID" value="ALO21142.1"/>
    <property type="molecule type" value="Genomic_DNA"/>
</dbReference>
<feature type="transmembrane region" description="Helical" evidence="7">
    <location>
        <begin position="463"/>
        <end position="495"/>
    </location>
</feature>
<evidence type="ECO:0000256" key="1">
    <source>
        <dbReference type="ARBA" id="ARBA00004141"/>
    </source>
</evidence>
<sequence length="663" mass="71755">MVFSEGEKSAKLSPSEQPSIKSRLLDIDQLPNPSGSGCVPLIEGHNPSPEGNVTAKKQKQPLLSELEKTEKREPPEESLRVSRTSQILGASSSLAPSSAFGATVAGPAADACPYAKHQDEHKHKDMPKALRQPKHKPNKPFKIFPKEKDQAHPIEFLKFLLLISKKFSIVLSLFCITLLMIFRFVESGHLPLSNLYESLMFLSWSCIIIHLIIEKIYVPKMQEQSLALISISGLPSGRRSQDPLGFVRLSPSEKTSEAWESRGLPPLSGLNCLLYPIHRFMSFSSSFSSSLREKGEKEKRALVSGSGLGGTLKDSPLSICEASGSASLGYKPQPEGLVGAGEGKVGVGPSEGGILPKPTQTQSQAGLRQLVQSTKPCLPEGLALFPLGEEEDMPPVVPGAEHKEDEQPYPLGKSTVAPQNMLSLFISPATISASLFINGFATFSLPPEMQQASPLVPALQSNWLMMHVSVMILSYAALMLGSLLAIVYLIIFYFWSPKGSSGIGHFFANFAIRSIPDYPYRRLIRGQAKAKSRVVFSFSPFSFKEEEKGEKRTQQPKDQVARRARTATLLINGETGTNLLPPTTKITGKPNLYADASGFGGLLKIFGAIFKKAPRPKPASSSFPQGGRGGDGHGSAYPYALSVGAADTYACLPEGQPLPLSPF</sequence>
<reference evidence="9" key="1">
    <citation type="journal article" date="2015" name="BMC Evol. Biol.">
        <title>Chloroplast phylogenomic analysis of chlorophyte green algae identifies a novel lineage sister to the Sphaeropleales (Chlorophyceae).</title>
        <authorList>
            <person name="Lemieux C."/>
            <person name="Vincent A.T."/>
            <person name="Labarre A."/>
            <person name="Otis C."/>
            <person name="Turmel M."/>
        </authorList>
    </citation>
    <scope>NUCLEOTIDE SEQUENCE</scope>
</reference>
<protein>
    <submittedName>
        <fullName evidence="9">Heme attachment to plastid cytochrome c</fullName>
    </submittedName>
</protein>
<dbReference type="AlphaFoldDB" id="A0A0S2IC62"/>
<keyword evidence="4 7" id="KW-1133">Transmembrane helix</keyword>
<dbReference type="GO" id="GO:0020037">
    <property type="term" value="F:heme binding"/>
    <property type="evidence" value="ECO:0007669"/>
    <property type="project" value="InterPro"/>
</dbReference>
<comment type="subcellular location">
    <subcellularLocation>
        <location evidence="1">Membrane</location>
        <topology evidence="1">Multi-pass membrane protein</topology>
    </subcellularLocation>
</comment>
<keyword evidence="5 7" id="KW-0472">Membrane</keyword>
<evidence type="ECO:0000256" key="2">
    <source>
        <dbReference type="ARBA" id="ARBA00022692"/>
    </source>
</evidence>
<feature type="transmembrane region" description="Helical" evidence="7">
    <location>
        <begin position="196"/>
        <end position="213"/>
    </location>
</feature>
<geneLocation type="chloroplast" evidence="9"/>
<dbReference type="GO" id="GO:0017004">
    <property type="term" value="P:cytochrome complex assembly"/>
    <property type="evidence" value="ECO:0007669"/>
    <property type="project" value="UniProtKB-KW"/>
</dbReference>
<dbReference type="InterPro" id="IPR045062">
    <property type="entry name" value="Cyt_c_biogenesis_CcsA/CcmC"/>
</dbReference>
<name>A0A0S2IC62_9CHLO</name>
<feature type="compositionally biased region" description="Basic and acidic residues" evidence="6">
    <location>
        <begin position="1"/>
        <end position="10"/>
    </location>
</feature>
<evidence type="ECO:0000256" key="4">
    <source>
        <dbReference type="ARBA" id="ARBA00022989"/>
    </source>
</evidence>
<evidence type="ECO:0000313" key="9">
    <source>
        <dbReference type="EMBL" id="ALO21142.1"/>
    </source>
</evidence>
<feature type="domain" description="Cytochrome c assembly protein" evidence="8">
    <location>
        <begin position="425"/>
        <end position="505"/>
    </location>
</feature>
<keyword evidence="9" id="KW-0934">Plastid</keyword>
<organism evidence="9">
    <name type="scientific">Staurocarteria crucifera</name>
    <dbReference type="NCBI Taxonomy" id="47781"/>
    <lineage>
        <taxon>Eukaryota</taxon>
        <taxon>Viridiplantae</taxon>
        <taxon>Chlorophyta</taxon>
        <taxon>core chlorophytes</taxon>
        <taxon>Chlorophyceae</taxon>
        <taxon>CS clade</taxon>
        <taxon>Chlamydomonadales</taxon>
        <taxon>Chlamydomonadaceae</taxon>
        <taxon>Staurocarteria</taxon>
    </lineage>
</organism>
<feature type="transmembrane region" description="Helical" evidence="7">
    <location>
        <begin position="167"/>
        <end position="184"/>
    </location>
</feature>
<dbReference type="PANTHER" id="PTHR30071:SF1">
    <property type="entry name" value="CYTOCHROME B_B6 PROTEIN-RELATED"/>
    <property type="match status" value="1"/>
</dbReference>
<dbReference type="Pfam" id="PF01578">
    <property type="entry name" value="Cytochrom_C_asm"/>
    <property type="match status" value="1"/>
</dbReference>
<evidence type="ECO:0000256" key="7">
    <source>
        <dbReference type="SAM" id="Phobius"/>
    </source>
</evidence>
<dbReference type="PANTHER" id="PTHR30071">
    <property type="entry name" value="HEME EXPORTER PROTEIN C"/>
    <property type="match status" value="1"/>
</dbReference>
<feature type="compositionally biased region" description="Basic and acidic residues" evidence="6">
    <location>
        <begin position="65"/>
        <end position="80"/>
    </location>
</feature>
<evidence type="ECO:0000256" key="6">
    <source>
        <dbReference type="SAM" id="MobiDB-lite"/>
    </source>
</evidence>
<gene>
    <name evidence="9" type="primary">ccsA</name>
</gene>
<accession>A0A0S2IC62</accession>
<evidence type="ECO:0000259" key="8">
    <source>
        <dbReference type="Pfam" id="PF01578"/>
    </source>
</evidence>
<keyword evidence="2 7" id="KW-0812">Transmembrane</keyword>
<evidence type="ECO:0000256" key="5">
    <source>
        <dbReference type="ARBA" id="ARBA00023136"/>
    </source>
</evidence>
<keyword evidence="9" id="KW-0150">Chloroplast</keyword>
<proteinExistence type="predicted"/>
<feature type="transmembrane region" description="Helical" evidence="7">
    <location>
        <begin position="422"/>
        <end position="443"/>
    </location>
</feature>